<dbReference type="AlphaFoldDB" id="A0A3M6T763"/>
<dbReference type="Proteomes" id="UP000275408">
    <property type="component" value="Unassembled WGS sequence"/>
</dbReference>
<name>A0A3M6T763_POCDA</name>
<evidence type="ECO:0000313" key="1">
    <source>
        <dbReference type="EMBL" id="RMX37265.1"/>
    </source>
</evidence>
<keyword evidence="2" id="KW-1185">Reference proteome</keyword>
<feature type="non-terminal residue" evidence="1">
    <location>
        <position position="249"/>
    </location>
</feature>
<gene>
    <name evidence="1" type="ORF">pdam_00024271</name>
</gene>
<comment type="caution">
    <text evidence="1">The sequence shown here is derived from an EMBL/GenBank/DDBJ whole genome shotgun (WGS) entry which is preliminary data.</text>
</comment>
<sequence>MVGLGWASGGVGLVWAGGRVELNRASGGAGFMRASGGLGLGWASEMVGLGWVNVGVGLVWASGMVGLGWAGGGEGLVWASGGMGLDWVDKRIGVDTVDVKLLVRVIGRCGSKKQVSPTREVNLKIKEFNYCEKAGFRAIHTRTKYWINYRPINRGNETEGALGLKNVTVMEQFISDHKAGFDFGAFNEMTILTGLSDGCVLQCIESLAKEYDEMLCKALDKLAPKKTCTIVIQPNAPWYNEEITTQKRK</sequence>
<reference evidence="1 2" key="1">
    <citation type="journal article" date="2018" name="Sci. Rep.">
        <title>Comparative analysis of the Pocillopora damicornis genome highlights role of immune system in coral evolution.</title>
        <authorList>
            <person name="Cunning R."/>
            <person name="Bay R.A."/>
            <person name="Gillette P."/>
            <person name="Baker A.C."/>
            <person name="Traylor-Knowles N."/>
        </authorList>
    </citation>
    <scope>NUCLEOTIDE SEQUENCE [LARGE SCALE GENOMIC DNA]</scope>
    <source>
        <strain evidence="1">RSMAS</strain>
        <tissue evidence="1">Whole animal</tissue>
    </source>
</reference>
<organism evidence="1 2">
    <name type="scientific">Pocillopora damicornis</name>
    <name type="common">Cauliflower coral</name>
    <name type="synonym">Millepora damicornis</name>
    <dbReference type="NCBI Taxonomy" id="46731"/>
    <lineage>
        <taxon>Eukaryota</taxon>
        <taxon>Metazoa</taxon>
        <taxon>Cnidaria</taxon>
        <taxon>Anthozoa</taxon>
        <taxon>Hexacorallia</taxon>
        <taxon>Scleractinia</taxon>
        <taxon>Astrocoeniina</taxon>
        <taxon>Pocilloporidae</taxon>
        <taxon>Pocillopora</taxon>
    </lineage>
</organism>
<accession>A0A3M6T763</accession>
<proteinExistence type="predicted"/>
<evidence type="ECO:0000313" key="2">
    <source>
        <dbReference type="Proteomes" id="UP000275408"/>
    </source>
</evidence>
<dbReference type="EMBL" id="RCHS01004170">
    <property type="protein sequence ID" value="RMX37265.1"/>
    <property type="molecule type" value="Genomic_DNA"/>
</dbReference>
<protein>
    <submittedName>
        <fullName evidence="1">Uncharacterized protein</fullName>
    </submittedName>
</protein>